<dbReference type="AlphaFoldDB" id="A0AAD6T8Y3"/>
<proteinExistence type="predicted"/>
<dbReference type="Proteomes" id="UP001218188">
    <property type="component" value="Unassembled WGS sequence"/>
</dbReference>
<comment type="caution">
    <text evidence="1">The sequence shown here is derived from an EMBL/GenBank/DDBJ whole genome shotgun (WGS) entry which is preliminary data.</text>
</comment>
<reference evidence="1" key="1">
    <citation type="submission" date="2023-03" db="EMBL/GenBank/DDBJ databases">
        <title>Massive genome expansion in bonnet fungi (Mycena s.s.) driven by repeated elements and novel gene families across ecological guilds.</title>
        <authorList>
            <consortium name="Lawrence Berkeley National Laboratory"/>
            <person name="Harder C.B."/>
            <person name="Miyauchi S."/>
            <person name="Viragh M."/>
            <person name="Kuo A."/>
            <person name="Thoen E."/>
            <person name="Andreopoulos B."/>
            <person name="Lu D."/>
            <person name="Skrede I."/>
            <person name="Drula E."/>
            <person name="Henrissat B."/>
            <person name="Morin E."/>
            <person name="Kohler A."/>
            <person name="Barry K."/>
            <person name="LaButti K."/>
            <person name="Morin E."/>
            <person name="Salamov A."/>
            <person name="Lipzen A."/>
            <person name="Mereny Z."/>
            <person name="Hegedus B."/>
            <person name="Baldrian P."/>
            <person name="Stursova M."/>
            <person name="Weitz H."/>
            <person name="Taylor A."/>
            <person name="Grigoriev I.V."/>
            <person name="Nagy L.G."/>
            <person name="Martin F."/>
            <person name="Kauserud H."/>
        </authorList>
    </citation>
    <scope>NUCLEOTIDE SEQUENCE</scope>
    <source>
        <strain evidence="1">CBHHK200</strain>
    </source>
</reference>
<dbReference type="EMBL" id="JARJCM010000016">
    <property type="protein sequence ID" value="KAJ7041563.1"/>
    <property type="molecule type" value="Genomic_DNA"/>
</dbReference>
<keyword evidence="2" id="KW-1185">Reference proteome</keyword>
<sequence length="219" mass="23639">MATWLKMLLQEGKNQSGETVIPPAVVQKAATGVTVYTPIAPYPELSPVVYSGGQRRDTYREKIEHGGSVPGPKDPIAHILFIKSISYSGCRSQVRCVLSSPVCTKTPHTPSSIPASLGRTRRRAAVHAHLSMGRGSDELHAARPLFRNTVNLTALFSNPTGSGISEHTWVWKAMESQAEFEVKGKDIGFSPIGIAGIDSGVVLPRGTVQERGEVWLAKN</sequence>
<evidence type="ECO:0000313" key="2">
    <source>
        <dbReference type="Proteomes" id="UP001218188"/>
    </source>
</evidence>
<accession>A0AAD6T8Y3</accession>
<gene>
    <name evidence="1" type="ORF">C8F04DRAFT_145170</name>
</gene>
<name>A0AAD6T8Y3_9AGAR</name>
<organism evidence="1 2">
    <name type="scientific">Mycena alexandri</name>
    <dbReference type="NCBI Taxonomy" id="1745969"/>
    <lineage>
        <taxon>Eukaryota</taxon>
        <taxon>Fungi</taxon>
        <taxon>Dikarya</taxon>
        <taxon>Basidiomycota</taxon>
        <taxon>Agaricomycotina</taxon>
        <taxon>Agaricomycetes</taxon>
        <taxon>Agaricomycetidae</taxon>
        <taxon>Agaricales</taxon>
        <taxon>Marasmiineae</taxon>
        <taxon>Mycenaceae</taxon>
        <taxon>Mycena</taxon>
    </lineage>
</organism>
<evidence type="ECO:0000313" key="1">
    <source>
        <dbReference type="EMBL" id="KAJ7041563.1"/>
    </source>
</evidence>
<protein>
    <submittedName>
        <fullName evidence="1">Uncharacterized protein</fullName>
    </submittedName>
</protein>